<evidence type="ECO:0000313" key="3">
    <source>
        <dbReference type="Proteomes" id="UP000176923"/>
    </source>
</evidence>
<proteinExistence type="predicted"/>
<dbReference type="AlphaFoldDB" id="A0A1F5ZL48"/>
<name>A0A1F5ZL48_9BACT</name>
<dbReference type="Gene3D" id="3.90.550.10">
    <property type="entry name" value="Spore Coat Polysaccharide Biosynthesis Protein SpsA, Chain A"/>
    <property type="match status" value="1"/>
</dbReference>
<dbReference type="EMBL" id="MFJL01000039">
    <property type="protein sequence ID" value="OGG13216.1"/>
    <property type="molecule type" value="Genomic_DNA"/>
</dbReference>
<dbReference type="PANTHER" id="PTHR43685">
    <property type="entry name" value="GLYCOSYLTRANSFERASE"/>
    <property type="match status" value="1"/>
</dbReference>
<dbReference type="STRING" id="1798382.A3D77_00655"/>
<reference evidence="2 3" key="1">
    <citation type="journal article" date="2016" name="Nat. Commun.">
        <title>Thousands of microbial genomes shed light on interconnected biogeochemical processes in an aquifer system.</title>
        <authorList>
            <person name="Anantharaman K."/>
            <person name="Brown C.T."/>
            <person name="Hug L.A."/>
            <person name="Sharon I."/>
            <person name="Castelle C.J."/>
            <person name="Probst A.J."/>
            <person name="Thomas B.C."/>
            <person name="Singh A."/>
            <person name="Wilkins M.J."/>
            <person name="Karaoz U."/>
            <person name="Brodie E.L."/>
            <person name="Williams K.H."/>
            <person name="Hubbard S.S."/>
            <person name="Banfield J.F."/>
        </authorList>
    </citation>
    <scope>NUCLEOTIDE SEQUENCE [LARGE SCALE GENOMIC DNA]</scope>
</reference>
<dbReference type="InterPro" id="IPR029044">
    <property type="entry name" value="Nucleotide-diphossugar_trans"/>
</dbReference>
<evidence type="ECO:0000313" key="2">
    <source>
        <dbReference type="EMBL" id="OGG13216.1"/>
    </source>
</evidence>
<protein>
    <recommendedName>
        <fullName evidence="1">Glycosyltransferase 2-like domain-containing protein</fullName>
    </recommendedName>
</protein>
<dbReference type="SUPFAM" id="SSF53448">
    <property type="entry name" value="Nucleotide-diphospho-sugar transferases"/>
    <property type="match status" value="1"/>
</dbReference>
<dbReference type="Pfam" id="PF00535">
    <property type="entry name" value="Glycos_transf_2"/>
    <property type="match status" value="1"/>
</dbReference>
<organism evidence="2 3">
    <name type="scientific">Candidatus Gottesmanbacteria bacterium RIFCSPHIGHO2_02_FULL_39_11</name>
    <dbReference type="NCBI Taxonomy" id="1798382"/>
    <lineage>
        <taxon>Bacteria</taxon>
        <taxon>Candidatus Gottesmaniibacteriota</taxon>
    </lineage>
</organism>
<sequence>MSKFFFSIIIPTLNEEKYLPRLLTSLSKQTFRTFEVIIVDGRSEDGTKEEFLKKRKELPQSTFITSEKRNVSFQRNLGAGQAKGDYLVFLDGDTMIGTDFLEILKNKIDREGFLFATTWIVPDTKKMMDRFLLYMGNVGLSIAGAMNIPLAGGYSTIIERKIFYKLGGFRPEIIYNEDYEFSLNARKRNIKLKILRDPKVVYSTRRFHSEGLLKLIPKMIGGQLYMFFIGPITTDIFKYKMGGKAHDEALKNRKAWVLTAYRKTTARLEKQVMRFFEE</sequence>
<dbReference type="PANTHER" id="PTHR43685:SF2">
    <property type="entry name" value="GLYCOSYLTRANSFERASE 2-LIKE DOMAIN-CONTAINING PROTEIN"/>
    <property type="match status" value="1"/>
</dbReference>
<comment type="caution">
    <text evidence="2">The sequence shown here is derived from an EMBL/GenBank/DDBJ whole genome shotgun (WGS) entry which is preliminary data.</text>
</comment>
<feature type="domain" description="Glycosyltransferase 2-like" evidence="1">
    <location>
        <begin position="7"/>
        <end position="164"/>
    </location>
</feature>
<dbReference type="InterPro" id="IPR001173">
    <property type="entry name" value="Glyco_trans_2-like"/>
</dbReference>
<gene>
    <name evidence="2" type="ORF">A3D77_00655</name>
</gene>
<evidence type="ECO:0000259" key="1">
    <source>
        <dbReference type="Pfam" id="PF00535"/>
    </source>
</evidence>
<dbReference type="Proteomes" id="UP000176923">
    <property type="component" value="Unassembled WGS sequence"/>
</dbReference>
<accession>A0A1F5ZL48</accession>
<dbReference type="InterPro" id="IPR050834">
    <property type="entry name" value="Glycosyltransf_2"/>
</dbReference>